<dbReference type="AlphaFoldDB" id="A0A383VYM8"/>
<feature type="region of interest" description="Disordered" evidence="1">
    <location>
        <begin position="204"/>
        <end position="225"/>
    </location>
</feature>
<organism evidence="2 3">
    <name type="scientific">Tetradesmus obliquus</name>
    <name type="common">Green alga</name>
    <name type="synonym">Acutodesmus obliquus</name>
    <dbReference type="NCBI Taxonomy" id="3088"/>
    <lineage>
        <taxon>Eukaryota</taxon>
        <taxon>Viridiplantae</taxon>
        <taxon>Chlorophyta</taxon>
        <taxon>core chlorophytes</taxon>
        <taxon>Chlorophyceae</taxon>
        <taxon>CS clade</taxon>
        <taxon>Sphaeropleales</taxon>
        <taxon>Scenedesmaceae</taxon>
        <taxon>Tetradesmus</taxon>
    </lineage>
</organism>
<protein>
    <submittedName>
        <fullName evidence="2">Uncharacterized protein</fullName>
    </submittedName>
</protein>
<evidence type="ECO:0000313" key="2">
    <source>
        <dbReference type="EMBL" id="SZX70030.1"/>
    </source>
</evidence>
<keyword evidence="3" id="KW-1185">Reference proteome</keyword>
<sequence length="231" mass="25676">MAHNCNTYAFSDPTNLSWSPELVMSMKHTFEKQYARDKLVDILYNEQRRVRRAVPGPVEGYHHPNEINGVRLSRKGKGVPPTSSSNNDSEHNSSSSNSEAQEMMPRRGKGYVRPPSEELVVARRQLGSSAPVPVGSPEQLWPSRGKRQDVPRPQEAKETLWPSKGRRLVPGMSNADHNVASLISWSPDTAAEEADDMQQQVQQQQPGQLSALPRPGKRVIPGANQSHIIFG</sequence>
<feature type="compositionally biased region" description="Low complexity" evidence="1">
    <location>
        <begin position="83"/>
        <end position="98"/>
    </location>
</feature>
<feature type="compositionally biased region" description="Basic and acidic residues" evidence="1">
    <location>
        <begin position="146"/>
        <end position="156"/>
    </location>
</feature>
<accession>A0A383VYM8</accession>
<dbReference type="Proteomes" id="UP000256970">
    <property type="component" value="Unassembled WGS sequence"/>
</dbReference>
<feature type="region of interest" description="Disordered" evidence="1">
    <location>
        <begin position="126"/>
        <end position="156"/>
    </location>
</feature>
<gene>
    <name evidence="2" type="ORF">BQ4739_LOCUS10281</name>
</gene>
<evidence type="ECO:0000256" key="1">
    <source>
        <dbReference type="SAM" id="MobiDB-lite"/>
    </source>
</evidence>
<dbReference type="EMBL" id="FNXT01000969">
    <property type="protein sequence ID" value="SZX70030.1"/>
    <property type="molecule type" value="Genomic_DNA"/>
</dbReference>
<proteinExistence type="predicted"/>
<evidence type="ECO:0000313" key="3">
    <source>
        <dbReference type="Proteomes" id="UP000256970"/>
    </source>
</evidence>
<feature type="region of interest" description="Disordered" evidence="1">
    <location>
        <begin position="54"/>
        <end position="112"/>
    </location>
</feature>
<name>A0A383VYM8_TETOB</name>
<reference evidence="2 3" key="1">
    <citation type="submission" date="2016-10" db="EMBL/GenBank/DDBJ databases">
        <authorList>
            <person name="Cai Z."/>
        </authorList>
    </citation>
    <scope>NUCLEOTIDE SEQUENCE [LARGE SCALE GENOMIC DNA]</scope>
</reference>